<evidence type="ECO:0000256" key="10">
    <source>
        <dbReference type="ARBA" id="ARBA00023136"/>
    </source>
</evidence>
<dbReference type="InterPro" id="IPR004358">
    <property type="entry name" value="Sig_transdc_His_kin-like_C"/>
</dbReference>
<dbReference type="PRINTS" id="PR00344">
    <property type="entry name" value="BCTRLSENSOR"/>
</dbReference>
<accession>A0AAJ4RDQ5</accession>
<dbReference type="GO" id="GO:0016036">
    <property type="term" value="P:cellular response to phosphate starvation"/>
    <property type="evidence" value="ECO:0007669"/>
    <property type="project" value="TreeGrafter"/>
</dbReference>
<evidence type="ECO:0000256" key="5">
    <source>
        <dbReference type="ARBA" id="ARBA00022553"/>
    </source>
</evidence>
<dbReference type="PANTHER" id="PTHR45453">
    <property type="entry name" value="PHOSPHATE REGULON SENSOR PROTEIN PHOR"/>
    <property type="match status" value="1"/>
</dbReference>
<reference evidence="14 15" key="2">
    <citation type="submission" date="2018-11" db="EMBL/GenBank/DDBJ databases">
        <title>Genomic Encyclopedia of Type Strains, Phase IV (KMG-IV): sequencing the most valuable type-strain genomes for metagenomic binning, comparative biology and taxonomic classification.</title>
        <authorList>
            <person name="Goeker M."/>
        </authorList>
    </citation>
    <scope>NUCLEOTIDE SEQUENCE [LARGE SCALE GENOMIC DNA]</scope>
    <source>
        <strain evidence="14 15">DSM 27783</strain>
    </source>
</reference>
<evidence type="ECO:0000259" key="12">
    <source>
        <dbReference type="PROSITE" id="PS50109"/>
    </source>
</evidence>
<dbReference type="Proteomes" id="UP000272781">
    <property type="component" value="Unassembled WGS sequence"/>
</dbReference>
<dbReference type="SUPFAM" id="SSF55874">
    <property type="entry name" value="ATPase domain of HSP90 chaperone/DNA topoisomerase II/histidine kinase"/>
    <property type="match status" value="1"/>
</dbReference>
<evidence type="ECO:0000256" key="8">
    <source>
        <dbReference type="ARBA" id="ARBA00022777"/>
    </source>
</evidence>
<dbReference type="Gene3D" id="3.30.565.10">
    <property type="entry name" value="Histidine kinase-like ATPase, C-terminal domain"/>
    <property type="match status" value="1"/>
</dbReference>
<dbReference type="CDD" id="cd00082">
    <property type="entry name" value="HisKA"/>
    <property type="match status" value="1"/>
</dbReference>
<keyword evidence="10 11" id="KW-0472">Membrane</keyword>
<dbReference type="GO" id="GO:0000155">
    <property type="term" value="F:phosphorelay sensor kinase activity"/>
    <property type="evidence" value="ECO:0007669"/>
    <property type="project" value="InterPro"/>
</dbReference>
<evidence type="ECO:0000256" key="11">
    <source>
        <dbReference type="SAM" id="Phobius"/>
    </source>
</evidence>
<name>A0AAJ4RDQ5_9BACT</name>
<evidence type="ECO:0000256" key="6">
    <source>
        <dbReference type="ARBA" id="ARBA00022679"/>
    </source>
</evidence>
<dbReference type="PROSITE" id="PS50109">
    <property type="entry name" value="HIS_KIN"/>
    <property type="match status" value="1"/>
</dbReference>
<reference evidence="16" key="1">
    <citation type="submission" date="2018-03" db="EMBL/GenBank/DDBJ databases">
        <title>A comparative analysis of the Nautiliaceae.</title>
        <authorList>
            <person name="Grosche A."/>
            <person name="Smedile F."/>
            <person name="Vetriani C."/>
        </authorList>
    </citation>
    <scope>NUCLEOTIDE SEQUENCE [LARGE SCALE GENOMIC DNA]</scope>
    <source>
        <strain evidence="16">TB6</strain>
    </source>
</reference>
<sequence>MNYEKKFLISSFLIIFSILFAFILYINYNSYNLQVGFLNNKTKKELIICSYKMNCPKTDINFIPKNKKPKPEILKLKEDKNSFFMIFDVPYLKKYYLKLSISKIEYLNALKKIKENIFRQFIVEFTFILIFSLILTYILYKPLKEAYKINETFIKDILHDLNTPLTSLKLNIYLLKKEIGENQRIKKLEQNIKAILNYQENLKNFLSNNPNQVETFNIKDLIDEKLSFYSINYPHIKHTNSADCEITINKNAFNSVIENIISNAFKYNKKGGEIKVYMKDKKLIIEDTGIGIKNPQKVFNRFYKENERGIGIGMNIVKKLCDELKIDIKIESEKNRGTKVILDLSRYC</sequence>
<dbReference type="InterPro" id="IPR036097">
    <property type="entry name" value="HisK_dim/P_sf"/>
</dbReference>
<dbReference type="GO" id="GO:0004721">
    <property type="term" value="F:phosphoprotein phosphatase activity"/>
    <property type="evidence" value="ECO:0007669"/>
    <property type="project" value="TreeGrafter"/>
</dbReference>
<keyword evidence="8 14" id="KW-0418">Kinase</keyword>
<dbReference type="EC" id="2.7.13.3" evidence="3"/>
<organism evidence="14 15">
    <name type="scientific">Caminibacter pacificus</name>
    <dbReference type="NCBI Taxonomy" id="1424653"/>
    <lineage>
        <taxon>Bacteria</taxon>
        <taxon>Pseudomonadati</taxon>
        <taxon>Campylobacterota</taxon>
        <taxon>Epsilonproteobacteria</taxon>
        <taxon>Nautiliales</taxon>
        <taxon>Nautiliaceae</taxon>
        <taxon>Caminibacter</taxon>
    </lineage>
</organism>
<evidence type="ECO:0000313" key="15">
    <source>
        <dbReference type="Proteomes" id="UP000272781"/>
    </source>
</evidence>
<evidence type="ECO:0000313" key="14">
    <source>
        <dbReference type="EMBL" id="ROR40830.1"/>
    </source>
</evidence>
<evidence type="ECO:0000313" key="13">
    <source>
        <dbReference type="EMBL" id="QCI28445.1"/>
    </source>
</evidence>
<dbReference type="InterPro" id="IPR003594">
    <property type="entry name" value="HATPase_dom"/>
</dbReference>
<keyword evidence="5" id="KW-0597">Phosphoprotein</keyword>
<dbReference type="SMART" id="SM00387">
    <property type="entry name" value="HATPase_c"/>
    <property type="match status" value="1"/>
</dbReference>
<evidence type="ECO:0000256" key="7">
    <source>
        <dbReference type="ARBA" id="ARBA00022692"/>
    </source>
</evidence>
<keyword evidence="7 11" id="KW-0812">Transmembrane</keyword>
<keyword evidence="6" id="KW-0808">Transferase</keyword>
<feature type="transmembrane region" description="Helical" evidence="11">
    <location>
        <begin position="117"/>
        <end position="140"/>
    </location>
</feature>
<dbReference type="Gene3D" id="1.10.287.130">
    <property type="match status" value="1"/>
</dbReference>
<evidence type="ECO:0000256" key="3">
    <source>
        <dbReference type="ARBA" id="ARBA00012438"/>
    </source>
</evidence>
<dbReference type="InterPro" id="IPR003661">
    <property type="entry name" value="HisK_dim/P_dom"/>
</dbReference>
<dbReference type="EMBL" id="CP027432">
    <property type="protein sequence ID" value="QCI28445.1"/>
    <property type="molecule type" value="Genomic_DNA"/>
</dbReference>
<dbReference type="RefSeq" id="WP_123351741.1">
    <property type="nucleotide sequence ID" value="NZ_CP027432.2"/>
</dbReference>
<evidence type="ECO:0000256" key="1">
    <source>
        <dbReference type="ARBA" id="ARBA00000085"/>
    </source>
</evidence>
<keyword evidence="9 11" id="KW-1133">Transmembrane helix</keyword>
<dbReference type="GO" id="GO:0005886">
    <property type="term" value="C:plasma membrane"/>
    <property type="evidence" value="ECO:0007669"/>
    <property type="project" value="UniProtKB-SubCell"/>
</dbReference>
<dbReference type="EMBL" id="RJVK01000001">
    <property type="protein sequence ID" value="ROR40830.1"/>
    <property type="molecule type" value="Genomic_DNA"/>
</dbReference>
<dbReference type="Pfam" id="PF02518">
    <property type="entry name" value="HATPase_c"/>
    <property type="match status" value="1"/>
</dbReference>
<dbReference type="AlphaFoldDB" id="A0AAJ4RDQ5"/>
<feature type="transmembrane region" description="Helical" evidence="11">
    <location>
        <begin position="7"/>
        <end position="28"/>
    </location>
</feature>
<proteinExistence type="predicted"/>
<dbReference type="InterPro" id="IPR005467">
    <property type="entry name" value="His_kinase_dom"/>
</dbReference>
<dbReference type="InterPro" id="IPR050351">
    <property type="entry name" value="BphY/WalK/GraS-like"/>
</dbReference>
<gene>
    <name evidence="13" type="ORF">C6V80_05575</name>
    <name evidence="14" type="ORF">EDC58_0311</name>
</gene>
<evidence type="ECO:0000256" key="4">
    <source>
        <dbReference type="ARBA" id="ARBA00022475"/>
    </source>
</evidence>
<feature type="domain" description="Histidine kinase" evidence="12">
    <location>
        <begin position="156"/>
        <end position="348"/>
    </location>
</feature>
<dbReference type="InterPro" id="IPR036890">
    <property type="entry name" value="HATPase_C_sf"/>
</dbReference>
<evidence type="ECO:0000313" key="16">
    <source>
        <dbReference type="Proteomes" id="UP000298805"/>
    </source>
</evidence>
<evidence type="ECO:0000256" key="9">
    <source>
        <dbReference type="ARBA" id="ARBA00022989"/>
    </source>
</evidence>
<protein>
    <recommendedName>
        <fullName evidence="3">histidine kinase</fullName>
        <ecNumber evidence="3">2.7.13.3</ecNumber>
    </recommendedName>
</protein>
<dbReference type="Proteomes" id="UP000298805">
    <property type="component" value="Chromosome"/>
</dbReference>
<keyword evidence="16" id="KW-1185">Reference proteome</keyword>
<reference evidence="13" key="3">
    <citation type="submission" date="2019-06" db="EMBL/GenBank/DDBJ databases">
        <title>A comparative analysis of the Nautiliaceae.</title>
        <authorList>
            <person name="Grosche A."/>
            <person name="Smedile F."/>
            <person name="Vetriani C."/>
        </authorList>
    </citation>
    <scope>NUCLEOTIDE SEQUENCE</scope>
    <source>
        <strain evidence="13">TB6</strain>
    </source>
</reference>
<dbReference type="PANTHER" id="PTHR45453:SF2">
    <property type="entry name" value="HISTIDINE KINASE"/>
    <property type="match status" value="1"/>
</dbReference>
<evidence type="ECO:0000256" key="2">
    <source>
        <dbReference type="ARBA" id="ARBA00004651"/>
    </source>
</evidence>
<comment type="catalytic activity">
    <reaction evidence="1">
        <text>ATP + protein L-histidine = ADP + protein N-phospho-L-histidine.</text>
        <dbReference type="EC" id="2.7.13.3"/>
    </reaction>
</comment>
<comment type="subcellular location">
    <subcellularLocation>
        <location evidence="2">Cell membrane</location>
        <topology evidence="2">Multi-pass membrane protein</topology>
    </subcellularLocation>
</comment>
<keyword evidence="4" id="KW-1003">Cell membrane</keyword>
<dbReference type="SUPFAM" id="SSF47384">
    <property type="entry name" value="Homodimeric domain of signal transducing histidine kinase"/>
    <property type="match status" value="1"/>
</dbReference>